<dbReference type="GO" id="GO:0016747">
    <property type="term" value="F:acyltransferase activity, transferring groups other than amino-acyl groups"/>
    <property type="evidence" value="ECO:0007669"/>
    <property type="project" value="InterPro"/>
</dbReference>
<dbReference type="EnsemblProtists" id="EKX38616">
    <property type="protein sequence ID" value="EKX38616"/>
    <property type="gene ID" value="GUITHDRAFT_165138"/>
</dbReference>
<feature type="region of interest" description="Disordered" evidence="3">
    <location>
        <begin position="58"/>
        <end position="79"/>
    </location>
</feature>
<name>L1IQQ2_GUITC</name>
<protein>
    <recommendedName>
        <fullName evidence="10">N-acetyltransferase domain-containing protein</fullName>
    </recommendedName>
</protein>
<evidence type="ECO:0000256" key="4">
    <source>
        <dbReference type="SAM" id="SignalP"/>
    </source>
</evidence>
<dbReference type="PaxDb" id="55529-EKX38616"/>
<dbReference type="InterPro" id="IPR000182">
    <property type="entry name" value="GNAT_dom"/>
</dbReference>
<dbReference type="CDD" id="cd04301">
    <property type="entry name" value="NAT_SF"/>
    <property type="match status" value="1"/>
</dbReference>
<dbReference type="InterPro" id="IPR050680">
    <property type="entry name" value="YpeA/RimI_acetyltransf"/>
</dbReference>
<keyword evidence="4" id="KW-0732">Signal</keyword>
<dbReference type="Pfam" id="PF00583">
    <property type="entry name" value="Acetyltransf_1"/>
    <property type="match status" value="1"/>
</dbReference>
<organism evidence="7">
    <name type="scientific">Guillardia theta (strain CCMP2712)</name>
    <name type="common">Cryptophyte</name>
    <dbReference type="NCBI Taxonomy" id="905079"/>
    <lineage>
        <taxon>Eukaryota</taxon>
        <taxon>Cryptophyceae</taxon>
        <taxon>Pyrenomonadales</taxon>
        <taxon>Geminigeraceae</taxon>
        <taxon>Guillardia</taxon>
    </lineage>
</organism>
<sequence>MARAKCRMAATMIACLMAMVMSEGKVPVPASRRTAVDSSMLSKTRGLLYVSPIHMSWSLPSSSSSRSPPAARDRPIAQRIPGVTDQGKKLRGLPRASRRYSLTALKTSAQASQWREVQDPASGSMYYWNVETGETTWDVPAAFSPSSSQSQAAQSSSSDVPVQIRVSDDYKVIEDCAAFFLDSFWEHSTSMGPQTFDAAQKRELLECQRQDLQERLVPCGALGNNGMIQACCGIEVSVVDKEDITVLSRERGENMLKGGLSALGGRARNELRKAPLIEVANAVLPENYGLIPVLSNLAVSERSRGSGLGRRLCQECESIVKSWGFREIFLLVEEQNVAARKLYESLGYQTIWNRPVDTVRVCKPKSDGSCLELRPIPTIAMVKQIF</sequence>
<dbReference type="SMART" id="SM00456">
    <property type="entry name" value="WW"/>
    <property type="match status" value="1"/>
</dbReference>
<dbReference type="AlphaFoldDB" id="L1IQQ2"/>
<reference evidence="7 9" key="1">
    <citation type="journal article" date="2012" name="Nature">
        <title>Algal genomes reveal evolutionary mosaicism and the fate of nucleomorphs.</title>
        <authorList>
            <consortium name="DOE Joint Genome Institute"/>
            <person name="Curtis B.A."/>
            <person name="Tanifuji G."/>
            <person name="Burki F."/>
            <person name="Gruber A."/>
            <person name="Irimia M."/>
            <person name="Maruyama S."/>
            <person name="Arias M.C."/>
            <person name="Ball S.G."/>
            <person name="Gile G.H."/>
            <person name="Hirakawa Y."/>
            <person name="Hopkins J.F."/>
            <person name="Kuo A."/>
            <person name="Rensing S.A."/>
            <person name="Schmutz J."/>
            <person name="Symeonidi A."/>
            <person name="Elias M."/>
            <person name="Eveleigh R.J."/>
            <person name="Herman E.K."/>
            <person name="Klute M.J."/>
            <person name="Nakayama T."/>
            <person name="Obornik M."/>
            <person name="Reyes-Prieto A."/>
            <person name="Armbrust E.V."/>
            <person name="Aves S.J."/>
            <person name="Beiko R.G."/>
            <person name="Coutinho P."/>
            <person name="Dacks J.B."/>
            <person name="Durnford D.G."/>
            <person name="Fast N.M."/>
            <person name="Green B.R."/>
            <person name="Grisdale C.J."/>
            <person name="Hempel F."/>
            <person name="Henrissat B."/>
            <person name="Hoppner M.P."/>
            <person name="Ishida K."/>
            <person name="Kim E."/>
            <person name="Koreny L."/>
            <person name="Kroth P.G."/>
            <person name="Liu Y."/>
            <person name="Malik S.B."/>
            <person name="Maier U.G."/>
            <person name="McRose D."/>
            <person name="Mock T."/>
            <person name="Neilson J.A."/>
            <person name="Onodera N.T."/>
            <person name="Poole A.M."/>
            <person name="Pritham E.J."/>
            <person name="Richards T.A."/>
            <person name="Rocap G."/>
            <person name="Roy S.W."/>
            <person name="Sarai C."/>
            <person name="Schaack S."/>
            <person name="Shirato S."/>
            <person name="Slamovits C.H."/>
            <person name="Spencer D.F."/>
            <person name="Suzuki S."/>
            <person name="Worden A.Z."/>
            <person name="Zauner S."/>
            <person name="Barry K."/>
            <person name="Bell C."/>
            <person name="Bharti A.K."/>
            <person name="Crow J.A."/>
            <person name="Grimwood J."/>
            <person name="Kramer R."/>
            <person name="Lindquist E."/>
            <person name="Lucas S."/>
            <person name="Salamov A."/>
            <person name="McFadden G.I."/>
            <person name="Lane C.E."/>
            <person name="Keeling P.J."/>
            <person name="Gray M.W."/>
            <person name="Grigoriev I.V."/>
            <person name="Archibald J.M."/>
        </authorList>
    </citation>
    <scope>NUCLEOTIDE SEQUENCE</scope>
    <source>
        <strain evidence="7 9">CCMP2712</strain>
    </source>
</reference>
<accession>L1IQQ2</accession>
<feature type="compositionally biased region" description="Low complexity" evidence="3">
    <location>
        <begin position="58"/>
        <end position="69"/>
    </location>
</feature>
<dbReference type="PANTHER" id="PTHR43420:SF47">
    <property type="entry name" value="N-ACETYLTRANSFERASE DOMAIN-CONTAINING PROTEIN"/>
    <property type="match status" value="1"/>
</dbReference>
<dbReference type="PROSITE" id="PS01159">
    <property type="entry name" value="WW_DOMAIN_1"/>
    <property type="match status" value="1"/>
</dbReference>
<evidence type="ECO:0000259" key="5">
    <source>
        <dbReference type="PROSITE" id="PS50020"/>
    </source>
</evidence>
<dbReference type="Gene3D" id="2.20.70.10">
    <property type="match status" value="1"/>
</dbReference>
<dbReference type="InterPro" id="IPR001202">
    <property type="entry name" value="WW_dom"/>
</dbReference>
<feature type="chain" id="PRO_5008770288" description="N-acetyltransferase domain-containing protein" evidence="4">
    <location>
        <begin position="25"/>
        <end position="386"/>
    </location>
</feature>
<reference evidence="9" key="2">
    <citation type="submission" date="2012-11" db="EMBL/GenBank/DDBJ databases">
        <authorList>
            <person name="Kuo A."/>
            <person name="Curtis B.A."/>
            <person name="Tanifuji G."/>
            <person name="Burki F."/>
            <person name="Gruber A."/>
            <person name="Irimia M."/>
            <person name="Maruyama S."/>
            <person name="Arias M.C."/>
            <person name="Ball S.G."/>
            <person name="Gile G.H."/>
            <person name="Hirakawa Y."/>
            <person name="Hopkins J.F."/>
            <person name="Rensing S.A."/>
            <person name="Schmutz J."/>
            <person name="Symeonidi A."/>
            <person name="Elias M."/>
            <person name="Eveleigh R.J."/>
            <person name="Herman E.K."/>
            <person name="Klute M.J."/>
            <person name="Nakayama T."/>
            <person name="Obornik M."/>
            <person name="Reyes-Prieto A."/>
            <person name="Armbrust E.V."/>
            <person name="Aves S.J."/>
            <person name="Beiko R.G."/>
            <person name="Coutinho P."/>
            <person name="Dacks J.B."/>
            <person name="Durnford D.G."/>
            <person name="Fast N.M."/>
            <person name="Green B.R."/>
            <person name="Grisdale C."/>
            <person name="Hempe F."/>
            <person name="Henrissat B."/>
            <person name="Hoppner M.P."/>
            <person name="Ishida K.-I."/>
            <person name="Kim E."/>
            <person name="Koreny L."/>
            <person name="Kroth P.G."/>
            <person name="Liu Y."/>
            <person name="Malik S.-B."/>
            <person name="Maier U.G."/>
            <person name="McRose D."/>
            <person name="Mock T."/>
            <person name="Neilson J.A."/>
            <person name="Onodera N.T."/>
            <person name="Poole A.M."/>
            <person name="Pritham E.J."/>
            <person name="Richards T.A."/>
            <person name="Rocap G."/>
            <person name="Roy S.W."/>
            <person name="Sarai C."/>
            <person name="Schaack S."/>
            <person name="Shirato S."/>
            <person name="Slamovits C.H."/>
            <person name="Spencer D.F."/>
            <person name="Suzuki S."/>
            <person name="Worden A.Z."/>
            <person name="Zauner S."/>
            <person name="Barry K."/>
            <person name="Bell C."/>
            <person name="Bharti A.K."/>
            <person name="Crow J.A."/>
            <person name="Grimwood J."/>
            <person name="Kramer R."/>
            <person name="Lindquist E."/>
            <person name="Lucas S."/>
            <person name="Salamov A."/>
            <person name="McFadden G.I."/>
            <person name="Lane C.E."/>
            <person name="Keeling P.J."/>
            <person name="Gray M.W."/>
            <person name="Grigoriev I.V."/>
            <person name="Archibald J.M."/>
        </authorList>
    </citation>
    <scope>NUCLEOTIDE SEQUENCE</scope>
    <source>
        <strain evidence="9">CCMP2712</strain>
    </source>
</reference>
<evidence type="ECO:0000256" key="2">
    <source>
        <dbReference type="ARBA" id="ARBA00023315"/>
    </source>
</evidence>
<evidence type="ECO:0000313" key="9">
    <source>
        <dbReference type="Proteomes" id="UP000011087"/>
    </source>
</evidence>
<evidence type="ECO:0008006" key="10">
    <source>
        <dbReference type="Google" id="ProtNLM"/>
    </source>
</evidence>
<dbReference type="PROSITE" id="PS51186">
    <property type="entry name" value="GNAT"/>
    <property type="match status" value="1"/>
</dbReference>
<dbReference type="OrthoDB" id="249099at2759"/>
<dbReference type="GeneID" id="17295362"/>
<feature type="domain" description="N-acetyltransferase" evidence="6">
    <location>
        <begin position="234"/>
        <end position="377"/>
    </location>
</feature>
<keyword evidence="2" id="KW-0012">Acyltransferase</keyword>
<dbReference type="PROSITE" id="PS50020">
    <property type="entry name" value="WW_DOMAIN_2"/>
    <property type="match status" value="1"/>
</dbReference>
<evidence type="ECO:0000259" key="6">
    <source>
        <dbReference type="PROSITE" id="PS51186"/>
    </source>
</evidence>
<dbReference type="SUPFAM" id="SSF55729">
    <property type="entry name" value="Acyl-CoA N-acyltransferases (Nat)"/>
    <property type="match status" value="1"/>
</dbReference>
<feature type="signal peptide" evidence="4">
    <location>
        <begin position="1"/>
        <end position="24"/>
    </location>
</feature>
<dbReference type="HOGENOM" id="CLU_716584_0_0_1"/>
<dbReference type="EMBL" id="JH993046">
    <property type="protein sequence ID" value="EKX38616.1"/>
    <property type="molecule type" value="Genomic_DNA"/>
</dbReference>
<keyword evidence="9" id="KW-1185">Reference proteome</keyword>
<dbReference type="PANTHER" id="PTHR43420">
    <property type="entry name" value="ACETYLTRANSFERASE"/>
    <property type="match status" value="1"/>
</dbReference>
<proteinExistence type="predicted"/>
<reference evidence="8" key="3">
    <citation type="submission" date="2016-03" db="UniProtKB">
        <authorList>
            <consortium name="EnsemblProtists"/>
        </authorList>
    </citation>
    <scope>IDENTIFICATION</scope>
</reference>
<dbReference type="InterPro" id="IPR016181">
    <property type="entry name" value="Acyl_CoA_acyltransferase"/>
</dbReference>
<dbReference type="Proteomes" id="UP000011087">
    <property type="component" value="Unassembled WGS sequence"/>
</dbReference>
<evidence type="ECO:0000256" key="1">
    <source>
        <dbReference type="ARBA" id="ARBA00022679"/>
    </source>
</evidence>
<feature type="domain" description="WW" evidence="5">
    <location>
        <begin position="108"/>
        <end position="142"/>
    </location>
</feature>
<dbReference type="RefSeq" id="XP_005825596.1">
    <property type="nucleotide sequence ID" value="XM_005825539.1"/>
</dbReference>
<dbReference type="eggNOG" id="ENOG502S7TP">
    <property type="taxonomic scope" value="Eukaryota"/>
</dbReference>
<evidence type="ECO:0000313" key="8">
    <source>
        <dbReference type="EnsemblProtists" id="EKX38616"/>
    </source>
</evidence>
<evidence type="ECO:0000256" key="3">
    <source>
        <dbReference type="SAM" id="MobiDB-lite"/>
    </source>
</evidence>
<evidence type="ECO:0000313" key="7">
    <source>
        <dbReference type="EMBL" id="EKX38616.1"/>
    </source>
</evidence>
<dbReference type="SUPFAM" id="SSF51045">
    <property type="entry name" value="WW domain"/>
    <property type="match status" value="1"/>
</dbReference>
<dbReference type="KEGG" id="gtt:GUITHDRAFT_165138"/>
<gene>
    <name evidence="7" type="ORF">GUITHDRAFT_165138</name>
</gene>
<keyword evidence="1" id="KW-0808">Transferase</keyword>
<dbReference type="Pfam" id="PF00397">
    <property type="entry name" value="WW"/>
    <property type="match status" value="1"/>
</dbReference>
<dbReference type="InterPro" id="IPR036020">
    <property type="entry name" value="WW_dom_sf"/>
</dbReference>
<dbReference type="CDD" id="cd00201">
    <property type="entry name" value="WW"/>
    <property type="match status" value="1"/>
</dbReference>
<dbReference type="Gene3D" id="3.40.630.30">
    <property type="match status" value="1"/>
</dbReference>